<keyword evidence="3" id="KW-0804">Transcription</keyword>
<proteinExistence type="predicted"/>
<dbReference type="EMBL" id="WNKS01000011">
    <property type="protein sequence ID" value="MTV31833.1"/>
    <property type="molecule type" value="Genomic_DNA"/>
</dbReference>
<dbReference type="GO" id="GO:0000976">
    <property type="term" value="F:transcription cis-regulatory region binding"/>
    <property type="evidence" value="ECO:0007669"/>
    <property type="project" value="TreeGrafter"/>
</dbReference>
<evidence type="ECO:0000259" key="4">
    <source>
        <dbReference type="PROSITE" id="PS01124"/>
    </source>
</evidence>
<evidence type="ECO:0000313" key="5">
    <source>
        <dbReference type="EMBL" id="MTV31833.1"/>
    </source>
</evidence>
<dbReference type="RefSeq" id="WP_155446517.1">
    <property type="nucleotide sequence ID" value="NZ_JAOQNR010000015.1"/>
</dbReference>
<dbReference type="InterPro" id="IPR018060">
    <property type="entry name" value="HTH_AraC"/>
</dbReference>
<name>A0A6N8DRM6_RHOAC</name>
<dbReference type="InterPro" id="IPR032687">
    <property type="entry name" value="AraC-type_N"/>
</dbReference>
<dbReference type="InterPro" id="IPR020449">
    <property type="entry name" value="Tscrpt_reg_AraC-type_HTH"/>
</dbReference>
<feature type="domain" description="HTH araC/xylS-type" evidence="4">
    <location>
        <begin position="220"/>
        <end position="318"/>
    </location>
</feature>
<reference evidence="5 6" key="1">
    <citation type="submission" date="2019-11" db="EMBL/GenBank/DDBJ databases">
        <title>Whole-genome sequence of a Rhodoblastus acidophilus DSM 142.</title>
        <authorList>
            <person name="Kyndt J.A."/>
            <person name="Meyer T.E."/>
        </authorList>
    </citation>
    <scope>NUCLEOTIDE SEQUENCE [LARGE SCALE GENOMIC DNA]</scope>
    <source>
        <strain evidence="5 6">DSM 142</strain>
    </source>
</reference>
<dbReference type="Gene3D" id="1.10.10.60">
    <property type="entry name" value="Homeodomain-like"/>
    <property type="match status" value="1"/>
</dbReference>
<dbReference type="GO" id="GO:0005829">
    <property type="term" value="C:cytosol"/>
    <property type="evidence" value="ECO:0007669"/>
    <property type="project" value="TreeGrafter"/>
</dbReference>
<dbReference type="Proteomes" id="UP000439113">
    <property type="component" value="Unassembled WGS sequence"/>
</dbReference>
<dbReference type="PROSITE" id="PS01124">
    <property type="entry name" value="HTH_ARAC_FAMILY_2"/>
    <property type="match status" value="1"/>
</dbReference>
<dbReference type="InterPro" id="IPR009057">
    <property type="entry name" value="Homeodomain-like_sf"/>
</dbReference>
<dbReference type="AlphaFoldDB" id="A0A6N8DRM6"/>
<gene>
    <name evidence="5" type="ORF">GJ654_12640</name>
</gene>
<protein>
    <submittedName>
        <fullName evidence="5">Helix-turn-helix domain-containing protein</fullName>
    </submittedName>
</protein>
<keyword evidence="2" id="KW-0238">DNA-binding</keyword>
<organism evidence="5 6">
    <name type="scientific">Rhodoblastus acidophilus</name>
    <name type="common">Rhodopseudomonas acidophila</name>
    <dbReference type="NCBI Taxonomy" id="1074"/>
    <lineage>
        <taxon>Bacteria</taxon>
        <taxon>Pseudomonadati</taxon>
        <taxon>Pseudomonadota</taxon>
        <taxon>Alphaproteobacteria</taxon>
        <taxon>Hyphomicrobiales</taxon>
        <taxon>Rhodoblastaceae</taxon>
        <taxon>Rhodoblastus</taxon>
    </lineage>
</organism>
<evidence type="ECO:0000256" key="3">
    <source>
        <dbReference type="ARBA" id="ARBA00023163"/>
    </source>
</evidence>
<evidence type="ECO:0000256" key="1">
    <source>
        <dbReference type="ARBA" id="ARBA00023015"/>
    </source>
</evidence>
<dbReference type="PRINTS" id="PR00032">
    <property type="entry name" value="HTHARAC"/>
</dbReference>
<dbReference type="GO" id="GO:0003700">
    <property type="term" value="F:DNA-binding transcription factor activity"/>
    <property type="evidence" value="ECO:0007669"/>
    <property type="project" value="InterPro"/>
</dbReference>
<evidence type="ECO:0000256" key="2">
    <source>
        <dbReference type="ARBA" id="ARBA00023125"/>
    </source>
</evidence>
<dbReference type="Pfam" id="PF12833">
    <property type="entry name" value="HTH_18"/>
    <property type="match status" value="1"/>
</dbReference>
<accession>A0A6N8DRM6</accession>
<dbReference type="OrthoDB" id="9805730at2"/>
<evidence type="ECO:0000313" key="6">
    <source>
        <dbReference type="Proteomes" id="UP000439113"/>
    </source>
</evidence>
<dbReference type="SMART" id="SM00342">
    <property type="entry name" value="HTH_ARAC"/>
    <property type="match status" value="1"/>
</dbReference>
<dbReference type="PANTHER" id="PTHR47894:SF1">
    <property type="entry name" value="HTH-TYPE TRANSCRIPTIONAL REGULATOR VQSM"/>
    <property type="match status" value="1"/>
</dbReference>
<keyword evidence="1" id="KW-0805">Transcription regulation</keyword>
<comment type="caution">
    <text evidence="5">The sequence shown here is derived from an EMBL/GenBank/DDBJ whole genome shotgun (WGS) entry which is preliminary data.</text>
</comment>
<dbReference type="Pfam" id="PF12625">
    <property type="entry name" value="Arabinose_bd"/>
    <property type="match status" value="1"/>
</dbReference>
<dbReference type="PANTHER" id="PTHR47894">
    <property type="entry name" value="HTH-TYPE TRANSCRIPTIONAL REGULATOR GADX"/>
    <property type="match status" value="1"/>
</dbReference>
<dbReference type="SUPFAM" id="SSF46689">
    <property type="entry name" value="Homeodomain-like"/>
    <property type="match status" value="1"/>
</dbReference>
<sequence length="319" mass="34163">MLPEFLAGHGVSPETIFKSVGVGSLSDVAEGAVVSRSQVFAALHASSRSVGLPQLGLHLGDRADPTKLGSPGWALVAGRTLLDCLREHARLIPRLEGDSELSLAIVDGVAVWTHAMKPPWGEGVYLLYEGAAAFMCRTIRTLIGDGWRPLRLSFPHPCYGRASVYEEFFGAPVVFGSGQRAEIRFDAEALARTVSSGASLLDFDEGGLPEARPSDAGVLAAVETMVESHLGHGGIGLPEVAKILGMPGRSLQRRLKAQGATFEGVLDRHRRTRAQAMVRAGQSNLTTIAMALGYSDSSHFVRAFRRWTGRTPSSYARGF</sequence>